<dbReference type="InterPro" id="IPR011021">
    <property type="entry name" value="Arrestin-like_N"/>
</dbReference>
<feature type="region of interest" description="Disordered" evidence="3">
    <location>
        <begin position="375"/>
        <end position="478"/>
    </location>
</feature>
<dbReference type="Proteomes" id="UP000801492">
    <property type="component" value="Unassembled WGS sequence"/>
</dbReference>
<dbReference type="GO" id="GO:0015031">
    <property type="term" value="P:protein transport"/>
    <property type="evidence" value="ECO:0007669"/>
    <property type="project" value="TreeGrafter"/>
</dbReference>
<dbReference type="Pfam" id="PF00339">
    <property type="entry name" value="Arrestin_N"/>
    <property type="match status" value="1"/>
</dbReference>
<dbReference type="PANTHER" id="PTHR11188:SF176">
    <property type="entry name" value="ARRESTIN DOMAIN-CONTAINING PROTEIN 1"/>
    <property type="match status" value="1"/>
</dbReference>
<dbReference type="AlphaFoldDB" id="A0A8K0GLU2"/>
<evidence type="ECO:0000313" key="6">
    <source>
        <dbReference type="Proteomes" id="UP000801492"/>
    </source>
</evidence>
<comment type="caution">
    <text evidence="5">The sequence shown here is derived from an EMBL/GenBank/DDBJ whole genome shotgun (WGS) entry which is preliminary data.</text>
</comment>
<dbReference type="GO" id="GO:0005737">
    <property type="term" value="C:cytoplasm"/>
    <property type="evidence" value="ECO:0007669"/>
    <property type="project" value="TreeGrafter"/>
</dbReference>
<feature type="compositionally biased region" description="Low complexity" evidence="3">
    <location>
        <begin position="405"/>
        <end position="422"/>
    </location>
</feature>
<keyword evidence="2" id="KW-0716">Sensory transduction</keyword>
<dbReference type="InterPro" id="IPR011022">
    <property type="entry name" value="Arrestin_C-like"/>
</dbReference>
<name>A0A8K0GLU2_IGNLU</name>
<comment type="similarity">
    <text evidence="1">Belongs to the arrestin family.</text>
</comment>
<dbReference type="SMART" id="SM01017">
    <property type="entry name" value="Arrestin_C"/>
    <property type="match status" value="1"/>
</dbReference>
<gene>
    <name evidence="5" type="ORF">ILUMI_01315</name>
</gene>
<proteinExistence type="inferred from homology"/>
<keyword evidence="6" id="KW-1185">Reference proteome</keyword>
<dbReference type="InterPro" id="IPR050357">
    <property type="entry name" value="Arrestin_domain-protein"/>
</dbReference>
<dbReference type="InterPro" id="IPR014756">
    <property type="entry name" value="Ig_E-set"/>
</dbReference>
<reference evidence="5" key="1">
    <citation type="submission" date="2019-08" db="EMBL/GenBank/DDBJ databases">
        <title>The genome of the North American firefly Photinus pyralis.</title>
        <authorList>
            <consortium name="Photinus pyralis genome working group"/>
            <person name="Fallon T.R."/>
            <person name="Sander Lower S.E."/>
            <person name="Weng J.-K."/>
        </authorList>
    </citation>
    <scope>NUCLEOTIDE SEQUENCE</scope>
    <source>
        <strain evidence="5">TRF0915ILg1</strain>
        <tissue evidence="5">Whole body</tissue>
    </source>
</reference>
<dbReference type="InterPro" id="IPR014752">
    <property type="entry name" value="Arrestin-like_C"/>
</dbReference>
<evidence type="ECO:0000313" key="5">
    <source>
        <dbReference type="EMBL" id="KAF2904844.1"/>
    </source>
</evidence>
<feature type="domain" description="Arrestin C-terminal-like" evidence="4">
    <location>
        <begin position="176"/>
        <end position="309"/>
    </location>
</feature>
<dbReference type="PANTHER" id="PTHR11188">
    <property type="entry name" value="ARRESTIN DOMAIN CONTAINING PROTEIN"/>
    <property type="match status" value="1"/>
</dbReference>
<evidence type="ECO:0000256" key="3">
    <source>
        <dbReference type="SAM" id="MobiDB-lite"/>
    </source>
</evidence>
<dbReference type="EMBL" id="VTPC01000663">
    <property type="protein sequence ID" value="KAF2904844.1"/>
    <property type="molecule type" value="Genomic_DNA"/>
</dbReference>
<feature type="compositionally biased region" description="Basic residues" evidence="3">
    <location>
        <begin position="468"/>
        <end position="478"/>
    </location>
</feature>
<evidence type="ECO:0000256" key="1">
    <source>
        <dbReference type="ARBA" id="ARBA00005298"/>
    </source>
</evidence>
<dbReference type="SUPFAM" id="SSF81296">
    <property type="entry name" value="E set domains"/>
    <property type="match status" value="2"/>
</dbReference>
<accession>A0A8K0GLU2</accession>
<dbReference type="Gene3D" id="2.60.40.640">
    <property type="match status" value="2"/>
</dbReference>
<evidence type="ECO:0000259" key="4">
    <source>
        <dbReference type="SMART" id="SM01017"/>
    </source>
</evidence>
<dbReference type="OrthoDB" id="7785529at2759"/>
<dbReference type="Pfam" id="PF02752">
    <property type="entry name" value="Arrestin_C"/>
    <property type="match status" value="1"/>
</dbReference>
<protein>
    <recommendedName>
        <fullName evidence="4">Arrestin C-terminal-like domain-containing protein</fullName>
    </recommendedName>
</protein>
<sequence length="478" mass="52087">MSSVHVYLDNDNGYCYPGQTIAGRVECCFDKHTKLRAVRISFKGRAETEWTESESYYDSSNERSETRNVRYHAQEEYFNAEYNLVQGGNDFFFPPGRHTYPFSYILPAYLPSSFEGRNGNIRYYIKAVVERSWKSNYEHLFSLNVVSPLDLNYVPGVRDPVATSVDKTMCSCWCNESGELTFEMSLPATGFVPGQEVNIGAHIENLTNVSAKCVKFKIIGNVEFIAHFPSTKIKSDERVIVECKAGGVGAHDDKSWTSALTIPGGFPYPNLIPCSIINLSYHLKAKVVVPWPHTNLRNEVPILIGTIPLTGVATTFSASPPTLPAPTERTPLLSNACPYSNNALCYFSGKVDFEKYESPVPIPVGVPYPSKGAPYAPSTSNGFDKKSPSAPSPDGAPYPSNLINSAGPSEAPHPSAPSISAPYTTGPGGLTYPSEGFSNPCGPSEHEGAPYLVTSNSNSAPPSYEKAKKQKKKNGKSG</sequence>
<evidence type="ECO:0000256" key="2">
    <source>
        <dbReference type="ARBA" id="ARBA00022606"/>
    </source>
</evidence>
<organism evidence="5 6">
    <name type="scientific">Ignelater luminosus</name>
    <name type="common">Cucubano</name>
    <name type="synonym">Pyrophorus luminosus</name>
    <dbReference type="NCBI Taxonomy" id="2038154"/>
    <lineage>
        <taxon>Eukaryota</taxon>
        <taxon>Metazoa</taxon>
        <taxon>Ecdysozoa</taxon>
        <taxon>Arthropoda</taxon>
        <taxon>Hexapoda</taxon>
        <taxon>Insecta</taxon>
        <taxon>Pterygota</taxon>
        <taxon>Neoptera</taxon>
        <taxon>Endopterygota</taxon>
        <taxon>Coleoptera</taxon>
        <taxon>Polyphaga</taxon>
        <taxon>Elateriformia</taxon>
        <taxon>Elateroidea</taxon>
        <taxon>Elateridae</taxon>
        <taxon>Agrypninae</taxon>
        <taxon>Pyrophorini</taxon>
        <taxon>Ignelater</taxon>
    </lineage>
</organism>